<evidence type="ECO:0000256" key="2">
    <source>
        <dbReference type="ARBA" id="ARBA00012338"/>
    </source>
</evidence>
<comment type="pathway">
    <text evidence="1 4">Amino-acid biosynthesis; L-arginine biosynthesis; L-arginine from L-ornithine and carbamoyl phosphate: step 3/3.</text>
</comment>
<dbReference type="NCBIfam" id="TIGR00838">
    <property type="entry name" value="argH"/>
    <property type="match status" value="1"/>
</dbReference>
<keyword evidence="4" id="KW-0963">Cytoplasm</keyword>
<keyword evidence="3 4" id="KW-0055">Arginine biosynthesis</keyword>
<comment type="subcellular location">
    <subcellularLocation>
        <location evidence="4">Cytoplasm</location>
    </subcellularLocation>
</comment>
<comment type="catalytic activity">
    <reaction evidence="4">
        <text>2-(N(omega)-L-arginino)succinate = fumarate + L-arginine</text>
        <dbReference type="Rhea" id="RHEA:24020"/>
        <dbReference type="ChEBI" id="CHEBI:29806"/>
        <dbReference type="ChEBI" id="CHEBI:32682"/>
        <dbReference type="ChEBI" id="CHEBI:57472"/>
        <dbReference type="EC" id="4.3.2.1"/>
    </reaction>
</comment>
<dbReference type="PANTHER" id="PTHR43814:SF1">
    <property type="entry name" value="ARGININOSUCCINATE LYASE"/>
    <property type="match status" value="1"/>
</dbReference>
<dbReference type="HAMAP" id="MF_00006">
    <property type="entry name" value="Arg_succ_lyase"/>
    <property type="match status" value="1"/>
</dbReference>
<dbReference type="GO" id="GO:0042450">
    <property type="term" value="P:L-arginine biosynthetic process via ornithine"/>
    <property type="evidence" value="ECO:0007669"/>
    <property type="project" value="UniProtKB-UniRule"/>
</dbReference>
<dbReference type="AlphaFoldDB" id="A0A2M7XYP3"/>
<dbReference type="Gene3D" id="1.20.200.10">
    <property type="entry name" value="Fumarase/aspartase (Central domain)"/>
    <property type="match status" value="1"/>
</dbReference>
<dbReference type="Pfam" id="PF00206">
    <property type="entry name" value="Lyase_1"/>
    <property type="match status" value="1"/>
</dbReference>
<name>A0A2M7XYP3_9BACT</name>
<feature type="domain" description="Fumarate lyase N-terminal" evidence="5">
    <location>
        <begin position="31"/>
        <end position="302"/>
    </location>
</feature>
<dbReference type="EC" id="4.3.2.1" evidence="2 4"/>
<dbReference type="PRINTS" id="PR00145">
    <property type="entry name" value="ARGSUCLYASE"/>
</dbReference>
<dbReference type="SUPFAM" id="SSF48557">
    <property type="entry name" value="L-aspartase-like"/>
    <property type="match status" value="1"/>
</dbReference>
<dbReference type="InterPro" id="IPR009049">
    <property type="entry name" value="Argininosuccinate_lyase"/>
</dbReference>
<dbReference type="Gene3D" id="1.10.275.10">
    <property type="entry name" value="Fumarase/aspartase (N-terminal domain)"/>
    <property type="match status" value="1"/>
</dbReference>
<organism evidence="6 7">
    <name type="scientific">Candidatus Roizmanbacteria bacterium CG_4_9_14_3_um_filter_33_18</name>
    <dbReference type="NCBI Taxonomy" id="1974841"/>
    <lineage>
        <taxon>Bacteria</taxon>
        <taxon>Candidatus Roizmaniibacteriota</taxon>
    </lineage>
</organism>
<evidence type="ECO:0000313" key="6">
    <source>
        <dbReference type="EMBL" id="PJA55750.1"/>
    </source>
</evidence>
<evidence type="ECO:0000256" key="4">
    <source>
        <dbReference type="HAMAP-Rule" id="MF_00006"/>
    </source>
</evidence>
<dbReference type="PROSITE" id="PS00163">
    <property type="entry name" value="FUMARATE_LYASES"/>
    <property type="match status" value="1"/>
</dbReference>
<dbReference type="GO" id="GO:0004056">
    <property type="term" value="F:argininosuccinate lyase activity"/>
    <property type="evidence" value="ECO:0007669"/>
    <property type="project" value="UniProtKB-UniRule"/>
</dbReference>
<dbReference type="EMBL" id="PFWL01000083">
    <property type="protein sequence ID" value="PJA55750.1"/>
    <property type="molecule type" value="Genomic_DNA"/>
</dbReference>
<dbReference type="Gene3D" id="1.10.40.30">
    <property type="entry name" value="Fumarase/aspartase (C-terminal domain)"/>
    <property type="match status" value="1"/>
</dbReference>
<sequence length="430" mass="48630">MKKLWKNTKTKSNKLVDKYCFKEGVELDNSLVIYDVYGSIAHAKMLSKIGILKEDEFKKLNKVLIEIINLYKNGNFEIVEEDEDVHTKIENYLTEKLGDLGKKIHTGRSRNDQISVDLRLYSKEKLSNIDTSTHQLIEAFIKFAKKHEFVPMPGYTHMQKAMPSSVGMWAGSFAEQLVDQLEMLKSVYKLNDQSPLGSGAAYGVSLPINRELTAKLLGFSKVQNNALYCQISRPTIQLSIIQVLTQIMLCASRFAQDLLLFTTSEFNFFEVDESICTGSSIMPQKKNLDLMEYVRSKTHVVISNQQLLSSMTAGLPSGYNADFGQTKKPFMESFEITLQTIDVVMLTVNSIKPNLNILIKSCSPEIYSTHYAYELVKKGLPFREAYLQIKNNLKNIKSPDPVSFLKKSNHSGGTNNLKLDSISSSLRRAK</sequence>
<dbReference type="PRINTS" id="PR00149">
    <property type="entry name" value="FUMRATELYASE"/>
</dbReference>
<proteinExistence type="inferred from homology"/>
<protein>
    <recommendedName>
        <fullName evidence="2 4">Argininosuccinate lyase</fullName>
        <shortName evidence="4">ASAL</shortName>
        <ecNumber evidence="2 4">4.3.2.1</ecNumber>
    </recommendedName>
    <alternativeName>
        <fullName evidence="4">Arginosuccinase</fullName>
    </alternativeName>
</protein>
<dbReference type="InterPro" id="IPR020557">
    <property type="entry name" value="Fumarate_lyase_CS"/>
</dbReference>
<dbReference type="InterPro" id="IPR022761">
    <property type="entry name" value="Fumarate_lyase_N"/>
</dbReference>
<keyword evidence="4 6" id="KW-0456">Lyase</keyword>
<dbReference type="Proteomes" id="UP000229647">
    <property type="component" value="Unassembled WGS sequence"/>
</dbReference>
<dbReference type="InterPro" id="IPR000362">
    <property type="entry name" value="Fumarate_lyase_fam"/>
</dbReference>
<comment type="caution">
    <text evidence="6">The sequence shown here is derived from an EMBL/GenBank/DDBJ whole genome shotgun (WGS) entry which is preliminary data.</text>
</comment>
<evidence type="ECO:0000256" key="1">
    <source>
        <dbReference type="ARBA" id="ARBA00004941"/>
    </source>
</evidence>
<dbReference type="UniPathway" id="UPA00068">
    <property type="reaction ID" value="UER00114"/>
</dbReference>
<accession>A0A2M7XYP3</accession>
<reference evidence="7" key="1">
    <citation type="submission" date="2017-09" db="EMBL/GenBank/DDBJ databases">
        <title>Depth-based differentiation of microbial function through sediment-hosted aquifers and enrichment of novel symbionts in the deep terrestrial subsurface.</title>
        <authorList>
            <person name="Probst A.J."/>
            <person name="Ladd B."/>
            <person name="Jarett J.K."/>
            <person name="Geller-Mcgrath D.E."/>
            <person name="Sieber C.M.K."/>
            <person name="Emerson J.B."/>
            <person name="Anantharaman K."/>
            <person name="Thomas B.C."/>
            <person name="Malmstrom R."/>
            <person name="Stieglmeier M."/>
            <person name="Klingl A."/>
            <person name="Woyke T."/>
            <person name="Ryan C.M."/>
            <person name="Banfield J.F."/>
        </authorList>
    </citation>
    <scope>NUCLEOTIDE SEQUENCE [LARGE SCALE GENOMIC DNA]</scope>
</reference>
<dbReference type="InterPro" id="IPR024083">
    <property type="entry name" value="Fumarase/histidase_N"/>
</dbReference>
<evidence type="ECO:0000313" key="7">
    <source>
        <dbReference type="Proteomes" id="UP000229647"/>
    </source>
</evidence>
<dbReference type="GO" id="GO:0005829">
    <property type="term" value="C:cytosol"/>
    <property type="evidence" value="ECO:0007669"/>
    <property type="project" value="TreeGrafter"/>
</dbReference>
<dbReference type="PANTHER" id="PTHR43814">
    <property type="entry name" value="ARGININOSUCCINATE LYASE"/>
    <property type="match status" value="1"/>
</dbReference>
<evidence type="ECO:0000259" key="5">
    <source>
        <dbReference type="Pfam" id="PF00206"/>
    </source>
</evidence>
<comment type="similarity">
    <text evidence="4">Belongs to the lyase 1 family. Argininosuccinate lyase subfamily.</text>
</comment>
<dbReference type="InterPro" id="IPR008948">
    <property type="entry name" value="L-Aspartase-like"/>
</dbReference>
<keyword evidence="4" id="KW-0028">Amino-acid biosynthesis</keyword>
<dbReference type="CDD" id="cd01359">
    <property type="entry name" value="Argininosuccinate_lyase"/>
    <property type="match status" value="1"/>
</dbReference>
<evidence type="ECO:0000256" key="3">
    <source>
        <dbReference type="ARBA" id="ARBA00022571"/>
    </source>
</evidence>
<gene>
    <name evidence="4 6" type="primary">argH</name>
    <name evidence="6" type="ORF">CO165_01920</name>
</gene>